<accession>A0A6J7I8W4</accession>
<reference evidence="2" key="1">
    <citation type="submission" date="2020-05" db="EMBL/GenBank/DDBJ databases">
        <authorList>
            <person name="Chiriac C."/>
            <person name="Salcher M."/>
            <person name="Ghai R."/>
            <person name="Kavagutti S V."/>
        </authorList>
    </citation>
    <scope>NUCLEOTIDE SEQUENCE</scope>
</reference>
<protein>
    <submittedName>
        <fullName evidence="2">Unannotated protein</fullName>
    </submittedName>
</protein>
<feature type="compositionally biased region" description="Polar residues" evidence="1">
    <location>
        <begin position="145"/>
        <end position="155"/>
    </location>
</feature>
<evidence type="ECO:0000313" key="2">
    <source>
        <dbReference type="EMBL" id="CAB4927169.1"/>
    </source>
</evidence>
<evidence type="ECO:0000256" key="1">
    <source>
        <dbReference type="SAM" id="MobiDB-lite"/>
    </source>
</evidence>
<organism evidence="2">
    <name type="scientific">freshwater metagenome</name>
    <dbReference type="NCBI Taxonomy" id="449393"/>
    <lineage>
        <taxon>unclassified sequences</taxon>
        <taxon>metagenomes</taxon>
        <taxon>ecological metagenomes</taxon>
    </lineage>
</organism>
<sequence>MKRTPWPISRHKWGCSVRGADVGSRTHRSRIAVTANVAALRASAANGEDAAMSTPPSAGPAMVMTVAIAVCCPTASASRARGTSEGSKPKPAASKNTIAAALTNAATNTWAVVRVAVQYASGIDAVAAHAASAVTTIVGRRRQRSATAPANSPNSRYGADSTAVRSAVAAALPVVR</sequence>
<name>A0A6J7I8W4_9ZZZZ</name>
<dbReference type="EMBL" id="CAFBLX010000428">
    <property type="protein sequence ID" value="CAB4927169.1"/>
    <property type="molecule type" value="Genomic_DNA"/>
</dbReference>
<feature type="region of interest" description="Disordered" evidence="1">
    <location>
        <begin position="140"/>
        <end position="159"/>
    </location>
</feature>
<dbReference type="AlphaFoldDB" id="A0A6J7I8W4"/>
<gene>
    <name evidence="2" type="ORF">UFOPK3472_03901</name>
</gene>
<proteinExistence type="predicted"/>